<proteinExistence type="predicted"/>
<gene>
    <name evidence="1" type="ORF">CK203_002881</name>
</gene>
<comment type="caution">
    <text evidence="1">The sequence shown here is derived from an EMBL/GenBank/DDBJ whole genome shotgun (WGS) entry which is preliminary data.</text>
</comment>
<name>A0A438KHB1_VITVI</name>
<organism evidence="1 2">
    <name type="scientific">Vitis vinifera</name>
    <name type="common">Grape</name>
    <dbReference type="NCBI Taxonomy" id="29760"/>
    <lineage>
        <taxon>Eukaryota</taxon>
        <taxon>Viridiplantae</taxon>
        <taxon>Streptophyta</taxon>
        <taxon>Embryophyta</taxon>
        <taxon>Tracheophyta</taxon>
        <taxon>Spermatophyta</taxon>
        <taxon>Magnoliopsida</taxon>
        <taxon>eudicotyledons</taxon>
        <taxon>Gunneridae</taxon>
        <taxon>Pentapetalae</taxon>
        <taxon>rosids</taxon>
        <taxon>Vitales</taxon>
        <taxon>Vitaceae</taxon>
        <taxon>Viteae</taxon>
        <taxon>Vitis</taxon>
    </lineage>
</organism>
<evidence type="ECO:0000313" key="1">
    <source>
        <dbReference type="EMBL" id="RVX20593.1"/>
    </source>
</evidence>
<evidence type="ECO:0000313" key="2">
    <source>
        <dbReference type="Proteomes" id="UP000288805"/>
    </source>
</evidence>
<sequence length="88" mass="9673">MALAAALAVNHHLLCFSNPRTVTWVPTKLKPQKRAYLSFTCCTSSSSSTSPEADLQTAESRVNLGLSLFSRGRVFQSMTELMFSNMPC</sequence>
<accession>A0A438KHB1</accession>
<dbReference type="Proteomes" id="UP000288805">
    <property type="component" value="Unassembled WGS sequence"/>
</dbReference>
<reference evidence="1 2" key="1">
    <citation type="journal article" date="2018" name="PLoS Genet.">
        <title>Population sequencing reveals clonal diversity and ancestral inbreeding in the grapevine cultivar Chardonnay.</title>
        <authorList>
            <person name="Roach M.J."/>
            <person name="Johnson D.L."/>
            <person name="Bohlmann J."/>
            <person name="van Vuuren H.J."/>
            <person name="Jones S.J."/>
            <person name="Pretorius I.S."/>
            <person name="Schmidt S.A."/>
            <person name="Borneman A.R."/>
        </authorList>
    </citation>
    <scope>NUCLEOTIDE SEQUENCE [LARGE SCALE GENOMIC DNA]</scope>
    <source>
        <strain evidence="2">cv. Chardonnay</strain>
        <tissue evidence="1">Leaf</tissue>
    </source>
</reference>
<dbReference type="AlphaFoldDB" id="A0A438KHB1"/>
<protein>
    <submittedName>
        <fullName evidence="1">Uncharacterized protein</fullName>
    </submittedName>
</protein>
<dbReference type="EMBL" id="QGNW01000006">
    <property type="protein sequence ID" value="RVX20593.1"/>
    <property type="molecule type" value="Genomic_DNA"/>
</dbReference>